<organism evidence="6 7">
    <name type="scientific">Pedobacter ginsengiterrae</name>
    <dbReference type="NCBI Taxonomy" id="871696"/>
    <lineage>
        <taxon>Bacteria</taxon>
        <taxon>Pseudomonadati</taxon>
        <taxon>Bacteroidota</taxon>
        <taxon>Sphingobacteriia</taxon>
        <taxon>Sphingobacteriales</taxon>
        <taxon>Sphingobacteriaceae</taxon>
        <taxon>Pedobacter</taxon>
    </lineage>
</organism>
<comment type="caution">
    <text evidence="6">The sequence shown here is derived from an EMBL/GenBank/DDBJ whole genome shotgun (WGS) entry which is preliminary data.</text>
</comment>
<sequence>MEIIGEACTKVDLDLKLQYPHIEWRKMSDTRNRIVLDYYGVDYNIAWNIIMDKLPDLNFYI</sequence>
<keyword evidence="7" id="KW-1185">Reference proteome</keyword>
<proteinExistence type="predicted"/>
<dbReference type="EMBL" id="BAABAK010000003">
    <property type="protein sequence ID" value="GAA3956081.1"/>
    <property type="molecule type" value="Genomic_DNA"/>
</dbReference>
<dbReference type="PANTHER" id="PTHR34139:SF1">
    <property type="entry name" value="RNASE MJ1380-RELATED"/>
    <property type="match status" value="1"/>
</dbReference>
<keyword evidence="1" id="KW-0597">Phosphoprotein</keyword>
<evidence type="ECO:0000256" key="4">
    <source>
        <dbReference type="ARBA" id="ARBA00022741"/>
    </source>
</evidence>
<keyword evidence="3" id="KW-0540">Nuclease</keyword>
<evidence type="ECO:0000256" key="1">
    <source>
        <dbReference type="ARBA" id="ARBA00022553"/>
    </source>
</evidence>
<dbReference type="InterPro" id="IPR008201">
    <property type="entry name" value="HepT-like"/>
</dbReference>
<keyword evidence="4" id="KW-0547">Nucleotide-binding</keyword>
<keyword evidence="2" id="KW-1277">Toxin-antitoxin system</keyword>
<dbReference type="PANTHER" id="PTHR34139">
    <property type="entry name" value="UPF0331 PROTEIN MJ0127"/>
    <property type="match status" value="1"/>
</dbReference>
<keyword evidence="5" id="KW-0378">Hydrolase</keyword>
<dbReference type="RefSeq" id="WP_425567318.1">
    <property type="nucleotide sequence ID" value="NZ_BAABAK010000003.1"/>
</dbReference>
<gene>
    <name evidence="6" type="ORF">GCM10022246_07600</name>
</gene>
<evidence type="ECO:0000256" key="3">
    <source>
        <dbReference type="ARBA" id="ARBA00022722"/>
    </source>
</evidence>
<dbReference type="Proteomes" id="UP001501081">
    <property type="component" value="Unassembled WGS sequence"/>
</dbReference>
<reference evidence="7" key="1">
    <citation type="journal article" date="2019" name="Int. J. Syst. Evol. Microbiol.">
        <title>The Global Catalogue of Microorganisms (GCM) 10K type strain sequencing project: providing services to taxonomists for standard genome sequencing and annotation.</title>
        <authorList>
            <consortium name="The Broad Institute Genomics Platform"/>
            <consortium name="The Broad Institute Genome Sequencing Center for Infectious Disease"/>
            <person name="Wu L."/>
            <person name="Ma J."/>
        </authorList>
    </citation>
    <scope>NUCLEOTIDE SEQUENCE [LARGE SCALE GENOMIC DNA]</scope>
    <source>
        <strain evidence="7">JCM 17338</strain>
    </source>
</reference>
<name>A0ABP7NXM7_9SPHI</name>
<protein>
    <submittedName>
        <fullName evidence="6">Uncharacterized protein</fullName>
    </submittedName>
</protein>
<evidence type="ECO:0000256" key="2">
    <source>
        <dbReference type="ARBA" id="ARBA00022649"/>
    </source>
</evidence>
<dbReference type="Pfam" id="PF01934">
    <property type="entry name" value="HepT-like"/>
    <property type="match status" value="1"/>
</dbReference>
<dbReference type="InterPro" id="IPR051813">
    <property type="entry name" value="HepT_RNase_toxin"/>
</dbReference>
<evidence type="ECO:0000313" key="7">
    <source>
        <dbReference type="Proteomes" id="UP001501081"/>
    </source>
</evidence>
<evidence type="ECO:0000256" key="5">
    <source>
        <dbReference type="ARBA" id="ARBA00022801"/>
    </source>
</evidence>
<evidence type="ECO:0000313" key="6">
    <source>
        <dbReference type="EMBL" id="GAA3956081.1"/>
    </source>
</evidence>
<accession>A0ABP7NXM7</accession>